<organism evidence="1 2">
    <name type="scientific">Scophthalmus maximus</name>
    <name type="common">Turbot</name>
    <name type="synonym">Psetta maxima</name>
    <dbReference type="NCBI Taxonomy" id="52904"/>
    <lineage>
        <taxon>Eukaryota</taxon>
        <taxon>Metazoa</taxon>
        <taxon>Chordata</taxon>
        <taxon>Craniata</taxon>
        <taxon>Vertebrata</taxon>
        <taxon>Euteleostomi</taxon>
        <taxon>Actinopterygii</taxon>
        <taxon>Neopterygii</taxon>
        <taxon>Teleostei</taxon>
        <taxon>Neoteleostei</taxon>
        <taxon>Acanthomorphata</taxon>
        <taxon>Carangaria</taxon>
        <taxon>Pleuronectiformes</taxon>
        <taxon>Pleuronectoidei</taxon>
        <taxon>Scophthalmidae</taxon>
        <taxon>Scophthalmus</taxon>
    </lineage>
</organism>
<protein>
    <submittedName>
        <fullName evidence="1">Uncharacterized protein</fullName>
    </submittedName>
</protein>
<accession>A0A8D3A3Z6</accession>
<name>A0A8D3A3Z6_SCOMX</name>
<reference evidence="1" key="1">
    <citation type="submission" date="2023-05" db="EMBL/GenBank/DDBJ databases">
        <title>High-quality long-read genome of Scophthalmus maximus.</title>
        <authorList>
            <person name="Lien S."/>
            <person name="Martinez P."/>
        </authorList>
    </citation>
    <scope>NUCLEOTIDE SEQUENCE [LARGE SCALE GENOMIC DNA]</scope>
</reference>
<dbReference type="Ensembl" id="ENSSMAT00000012272.2">
    <property type="protein sequence ID" value="ENSSMAP00000012118.2"/>
    <property type="gene ID" value="ENSSMAG00000007470.2"/>
</dbReference>
<evidence type="ECO:0000313" key="2">
    <source>
        <dbReference type="Proteomes" id="UP000694558"/>
    </source>
</evidence>
<proteinExistence type="predicted"/>
<dbReference type="Proteomes" id="UP000694558">
    <property type="component" value="Chromosome 1"/>
</dbReference>
<dbReference type="AlphaFoldDB" id="A0A8D3A3Z6"/>
<sequence>RFVLRKVLPQLSNFTISHIVCVCSHIAVASRWCFSLTPGGSSNKELLLGRGQVGAGLQLLHSFNEQVEDSIGEFQREDISVTKSEDSLLSNSI</sequence>
<evidence type="ECO:0000313" key="1">
    <source>
        <dbReference type="Ensembl" id="ENSSMAP00000012118.2"/>
    </source>
</evidence>
<reference evidence="1" key="2">
    <citation type="submission" date="2025-08" db="UniProtKB">
        <authorList>
            <consortium name="Ensembl"/>
        </authorList>
    </citation>
    <scope>IDENTIFICATION</scope>
</reference>